<organism evidence="1 2">
    <name type="scientific">Streptomyces scabiei</name>
    <dbReference type="NCBI Taxonomy" id="1930"/>
    <lineage>
        <taxon>Bacteria</taxon>
        <taxon>Bacillati</taxon>
        <taxon>Actinomycetota</taxon>
        <taxon>Actinomycetes</taxon>
        <taxon>Kitasatosporales</taxon>
        <taxon>Streptomycetaceae</taxon>
        <taxon>Streptomyces</taxon>
    </lineage>
</organism>
<comment type="caution">
    <text evidence="1">The sequence shown here is derived from an EMBL/GenBank/DDBJ whole genome shotgun (WGS) entry which is preliminary data.</text>
</comment>
<accession>A0A100JLA0</accession>
<reference evidence="2" key="3">
    <citation type="submission" date="2016-02" db="EMBL/GenBank/DDBJ databases">
        <title>Draft genome of pathogenic Streptomyces sp. in Japan.</title>
        <authorList>
            <person name="Tomihama T."/>
            <person name="Ikenaga M."/>
            <person name="Sakai M."/>
            <person name="Okubo T."/>
            <person name="Ikeda S."/>
        </authorList>
    </citation>
    <scope>NUCLEOTIDE SEQUENCE [LARGE SCALE GENOMIC DNA]</scope>
    <source>
        <strain evidence="2">S58</strain>
    </source>
</reference>
<dbReference type="OrthoDB" id="5318634at2"/>
<evidence type="ECO:0000313" key="1">
    <source>
        <dbReference type="EMBL" id="GAQ61620.1"/>
    </source>
</evidence>
<dbReference type="EMBL" id="BCMM01000007">
    <property type="protein sequence ID" value="GAQ61620.1"/>
    <property type="molecule type" value="Genomic_DNA"/>
</dbReference>
<protein>
    <submittedName>
        <fullName evidence="1">Uncharacterized protein</fullName>
    </submittedName>
</protein>
<reference evidence="1 2" key="2">
    <citation type="journal article" date="2016" name="Genome Announc.">
        <title>Draft Genome Sequences of Streptomyces scabiei S58, Streptomyces turgidiscabies T45, and Streptomyces acidiscabies a10, the Pathogens of Potato Common Scab, Isolated in Japan.</title>
        <authorList>
            <person name="Tomihama T."/>
            <person name="Nishi Y."/>
            <person name="Sakai M."/>
            <person name="Ikenaga M."/>
            <person name="Okubo T."/>
            <person name="Ikeda S."/>
        </authorList>
    </citation>
    <scope>NUCLEOTIDE SEQUENCE [LARGE SCALE GENOMIC DNA]</scope>
    <source>
        <strain evidence="1 2">S58</strain>
    </source>
</reference>
<evidence type="ECO:0000313" key="2">
    <source>
        <dbReference type="Proteomes" id="UP000067448"/>
    </source>
</evidence>
<proteinExistence type="predicted"/>
<reference evidence="2" key="1">
    <citation type="submission" date="2015-11" db="EMBL/GenBank/DDBJ databases">
        <authorList>
            <consortium name="Cross-ministerial Strategic Innovation Promotion Program (SIP) consortium"/>
            <person name="Tomihama T."/>
            <person name="Ikenaga M."/>
            <person name="Sakai M."/>
            <person name="Okubo T."/>
            <person name="Ikeda S."/>
        </authorList>
    </citation>
    <scope>NUCLEOTIDE SEQUENCE [LARGE SCALE GENOMIC DNA]</scope>
    <source>
        <strain evidence="2">S58</strain>
    </source>
</reference>
<dbReference type="AlphaFoldDB" id="A0A100JLA0"/>
<gene>
    <name evidence="1" type="ORF">SsS58_01970</name>
</gene>
<dbReference type="Proteomes" id="UP000067448">
    <property type="component" value="Unassembled WGS sequence"/>
</dbReference>
<name>A0A100JLA0_STRSC</name>
<dbReference type="RefSeq" id="WP_159056056.1">
    <property type="nucleotide sequence ID" value="NZ_BCMM01000007.1"/>
</dbReference>
<sequence>MLARRRILLVTDSPDVAKPLTARRDRTKAAVLERYFTVVADERSHGRRPRTSSAG</sequence>